<comment type="similarity">
    <text evidence="6">Belongs to the major facilitator superfamily. Spinster (TC 2.A.1.49) family.</text>
</comment>
<evidence type="ECO:0000259" key="8">
    <source>
        <dbReference type="PROSITE" id="PS50850"/>
    </source>
</evidence>
<feature type="transmembrane region" description="Helical" evidence="7">
    <location>
        <begin position="78"/>
        <end position="98"/>
    </location>
</feature>
<name>K0TLA4_THAOC</name>
<feature type="transmembrane region" description="Helical" evidence="7">
    <location>
        <begin position="323"/>
        <end position="343"/>
    </location>
</feature>
<feature type="transmembrane region" description="Helical" evidence="7">
    <location>
        <begin position="392"/>
        <end position="412"/>
    </location>
</feature>
<keyword evidence="2" id="KW-0813">Transport</keyword>
<dbReference type="OMA" id="RGDINRR"/>
<reference evidence="9 10" key="1">
    <citation type="journal article" date="2012" name="Genome Biol.">
        <title>Genome and low-iron response of an oceanic diatom adapted to chronic iron limitation.</title>
        <authorList>
            <person name="Lommer M."/>
            <person name="Specht M."/>
            <person name="Roy A.S."/>
            <person name="Kraemer L."/>
            <person name="Andreson R."/>
            <person name="Gutowska M.A."/>
            <person name="Wolf J."/>
            <person name="Bergner S.V."/>
            <person name="Schilhabel M.B."/>
            <person name="Klostermeier U.C."/>
            <person name="Beiko R.G."/>
            <person name="Rosenstiel P."/>
            <person name="Hippler M."/>
            <person name="Laroche J."/>
        </authorList>
    </citation>
    <scope>NUCLEOTIDE SEQUENCE [LARGE SCALE GENOMIC DNA]</scope>
    <source>
        <strain evidence="9 10">CCMP1005</strain>
    </source>
</reference>
<dbReference type="PROSITE" id="PS50850">
    <property type="entry name" value="MFS"/>
    <property type="match status" value="1"/>
</dbReference>
<feature type="transmembrane region" description="Helical" evidence="7">
    <location>
        <begin position="162"/>
        <end position="184"/>
    </location>
</feature>
<dbReference type="InterPro" id="IPR044770">
    <property type="entry name" value="MFS_spinster-like"/>
</dbReference>
<evidence type="ECO:0000313" key="10">
    <source>
        <dbReference type="Proteomes" id="UP000266841"/>
    </source>
</evidence>
<feature type="transmembrane region" description="Helical" evidence="7">
    <location>
        <begin position="103"/>
        <end position="122"/>
    </location>
</feature>
<dbReference type="Gene3D" id="1.20.1250.20">
    <property type="entry name" value="MFS general substrate transporter like domains"/>
    <property type="match status" value="1"/>
</dbReference>
<keyword evidence="4 7" id="KW-1133">Transmembrane helix</keyword>
<dbReference type="SUPFAM" id="SSF103473">
    <property type="entry name" value="MFS general substrate transporter"/>
    <property type="match status" value="1"/>
</dbReference>
<dbReference type="InterPro" id="IPR036259">
    <property type="entry name" value="MFS_trans_sf"/>
</dbReference>
<proteinExistence type="inferred from homology"/>
<dbReference type="InterPro" id="IPR020846">
    <property type="entry name" value="MFS_dom"/>
</dbReference>
<dbReference type="AlphaFoldDB" id="K0TLA4"/>
<dbReference type="InterPro" id="IPR011701">
    <property type="entry name" value="MFS"/>
</dbReference>
<evidence type="ECO:0000256" key="2">
    <source>
        <dbReference type="ARBA" id="ARBA00022448"/>
    </source>
</evidence>
<evidence type="ECO:0000313" key="9">
    <source>
        <dbReference type="EMBL" id="EJK71672.1"/>
    </source>
</evidence>
<dbReference type="Proteomes" id="UP000266841">
    <property type="component" value="Unassembled WGS sequence"/>
</dbReference>
<feature type="domain" description="Major facilitator superfamily (MFS) profile" evidence="8">
    <location>
        <begin position="32"/>
        <end position="532"/>
    </location>
</feature>
<dbReference type="GO" id="GO:0022857">
    <property type="term" value="F:transmembrane transporter activity"/>
    <property type="evidence" value="ECO:0007669"/>
    <property type="project" value="InterPro"/>
</dbReference>
<feature type="transmembrane region" description="Helical" evidence="7">
    <location>
        <begin position="128"/>
        <end position="150"/>
    </location>
</feature>
<dbReference type="eggNOG" id="KOG0255">
    <property type="taxonomic scope" value="Eukaryota"/>
</dbReference>
<feature type="transmembrane region" description="Helical" evidence="7">
    <location>
        <begin position="34"/>
        <end position="58"/>
    </location>
</feature>
<dbReference type="PANTHER" id="PTHR23505">
    <property type="entry name" value="SPINSTER"/>
    <property type="match status" value="1"/>
</dbReference>
<accession>K0TLA4</accession>
<comment type="subcellular location">
    <subcellularLocation>
        <location evidence="1">Membrane</location>
        <topology evidence="1">Multi-pass membrane protein</topology>
    </subcellularLocation>
</comment>
<dbReference type="GO" id="GO:0016020">
    <property type="term" value="C:membrane"/>
    <property type="evidence" value="ECO:0007669"/>
    <property type="project" value="UniProtKB-SubCell"/>
</dbReference>
<dbReference type="PANTHER" id="PTHR23505:SF79">
    <property type="entry name" value="PROTEIN SPINSTER"/>
    <property type="match status" value="1"/>
</dbReference>
<dbReference type="OrthoDB" id="440755at2759"/>
<keyword evidence="5 7" id="KW-0472">Membrane</keyword>
<evidence type="ECO:0000256" key="3">
    <source>
        <dbReference type="ARBA" id="ARBA00022692"/>
    </source>
</evidence>
<keyword evidence="3 7" id="KW-0812">Transmembrane</keyword>
<gene>
    <name evidence="9" type="ORF">THAOC_06866</name>
</gene>
<protein>
    <recommendedName>
        <fullName evidence="8">Major facilitator superfamily (MFS) profile domain-containing protein</fullName>
    </recommendedName>
</protein>
<organism evidence="9 10">
    <name type="scientific">Thalassiosira oceanica</name>
    <name type="common">Marine diatom</name>
    <dbReference type="NCBI Taxonomy" id="159749"/>
    <lineage>
        <taxon>Eukaryota</taxon>
        <taxon>Sar</taxon>
        <taxon>Stramenopiles</taxon>
        <taxon>Ochrophyta</taxon>
        <taxon>Bacillariophyta</taxon>
        <taxon>Coscinodiscophyceae</taxon>
        <taxon>Thalassiosirophycidae</taxon>
        <taxon>Thalassiosirales</taxon>
        <taxon>Thalassiosiraceae</taxon>
        <taxon>Thalassiosira</taxon>
    </lineage>
</organism>
<evidence type="ECO:0000256" key="4">
    <source>
        <dbReference type="ARBA" id="ARBA00022989"/>
    </source>
</evidence>
<feature type="transmembrane region" description="Helical" evidence="7">
    <location>
        <begin position="190"/>
        <end position="212"/>
    </location>
</feature>
<feature type="transmembrane region" description="Helical" evidence="7">
    <location>
        <begin position="424"/>
        <end position="444"/>
    </location>
</feature>
<sequence length="532" mass="57716">MAEGYVGDAATVRQERSSAQIEIPHRKNRTLATVLYLLTTSFLFADQNLLSPSLSLVADEFGFDDLERDRKLGGDISVAFYMIGVPAAMIVGCLADVVERRSFLFLVTVMIGEGSCCLTYFARTYGQLFWLRALTGCSVGGAVPLIYSVLSDLYGPVDRGWVSGTISMSCGFGIAIGQGVSGFLSPRWGWRLPFLVVSIPAMICAVLVWLCAPEVKRGGAEAGLERRQEHETDVELAAHMTDPTPVQNDSQFERKSSNQKLIAGDSPKLGLYVQLENIAPDSSTPASNHSNSSNLIWRSGEDAIRSIHPQCNTLVSLLKCRSVLLAIMQGAPGCVPWGVINAFLNDYLSSDRNLSVEGSTLVILLFGVGNFAGTLAGGLGCSYLYKHYGARAPSVLSSTTTIAACVPLWALINIDFNSGKPHYLLMGAVSVAAGVFSGVTGPIVKATLQNVTLPTSRGQAFALLNILDDFWSRIGARICCDIDRETWWKEARLQRRDCGLGNMWCVECPPVLHSRKRRRNRQTGGAETDGER</sequence>
<evidence type="ECO:0000256" key="5">
    <source>
        <dbReference type="ARBA" id="ARBA00023136"/>
    </source>
</evidence>
<evidence type="ECO:0000256" key="7">
    <source>
        <dbReference type="SAM" id="Phobius"/>
    </source>
</evidence>
<dbReference type="EMBL" id="AGNL01006940">
    <property type="protein sequence ID" value="EJK71672.1"/>
    <property type="molecule type" value="Genomic_DNA"/>
</dbReference>
<evidence type="ECO:0000256" key="1">
    <source>
        <dbReference type="ARBA" id="ARBA00004141"/>
    </source>
</evidence>
<feature type="transmembrane region" description="Helical" evidence="7">
    <location>
        <begin position="363"/>
        <end position="385"/>
    </location>
</feature>
<keyword evidence="10" id="KW-1185">Reference proteome</keyword>
<comment type="caution">
    <text evidence="9">The sequence shown here is derived from an EMBL/GenBank/DDBJ whole genome shotgun (WGS) entry which is preliminary data.</text>
</comment>
<dbReference type="Pfam" id="PF07690">
    <property type="entry name" value="MFS_1"/>
    <property type="match status" value="1"/>
</dbReference>
<evidence type="ECO:0000256" key="6">
    <source>
        <dbReference type="ARBA" id="ARBA00024338"/>
    </source>
</evidence>